<protein>
    <submittedName>
        <fullName evidence="10">Clan SB, family S8, subtilisin-like serine peptidase</fullName>
    </submittedName>
</protein>
<dbReference type="GO" id="GO:0006508">
    <property type="term" value="P:proteolysis"/>
    <property type="evidence" value="ECO:0007669"/>
    <property type="project" value="UniProtKB-KW"/>
</dbReference>
<dbReference type="OrthoDB" id="509353at2759"/>
<dbReference type="InterPro" id="IPR008979">
    <property type="entry name" value="Galactose-bd-like_sf"/>
</dbReference>
<keyword evidence="2 6" id="KW-0645">Protease</keyword>
<dbReference type="InterPro" id="IPR034058">
    <property type="entry name" value="TagA/B/C/D_pept_dom"/>
</dbReference>
<feature type="region of interest" description="Disordered" evidence="7">
    <location>
        <begin position="794"/>
        <end position="843"/>
    </location>
</feature>
<dbReference type="PROSITE" id="PS00138">
    <property type="entry name" value="SUBTILASE_SER"/>
    <property type="match status" value="1"/>
</dbReference>
<evidence type="ECO:0000259" key="9">
    <source>
        <dbReference type="Pfam" id="PF00082"/>
    </source>
</evidence>
<dbReference type="Pfam" id="PF00082">
    <property type="entry name" value="Peptidase_S8"/>
    <property type="match status" value="1"/>
</dbReference>
<dbReference type="GO" id="GO:0004252">
    <property type="term" value="F:serine-type endopeptidase activity"/>
    <property type="evidence" value="ECO:0000318"/>
    <property type="project" value="GO_Central"/>
</dbReference>
<organism evidence="10 11">
    <name type="scientific">Trichomonas vaginalis (strain ATCC PRA-98 / G3)</name>
    <dbReference type="NCBI Taxonomy" id="412133"/>
    <lineage>
        <taxon>Eukaryota</taxon>
        <taxon>Metamonada</taxon>
        <taxon>Parabasalia</taxon>
        <taxon>Trichomonadida</taxon>
        <taxon>Trichomonadidae</taxon>
        <taxon>Trichomonas</taxon>
    </lineage>
</organism>
<feature type="active site" description="Charge relay system" evidence="5 6">
    <location>
        <position position="49"/>
    </location>
</feature>
<evidence type="ECO:0000256" key="6">
    <source>
        <dbReference type="PROSITE-ProRule" id="PRU01240"/>
    </source>
</evidence>
<dbReference type="Gene3D" id="3.40.50.200">
    <property type="entry name" value="Peptidase S8/S53 domain"/>
    <property type="match status" value="2"/>
</dbReference>
<evidence type="ECO:0000256" key="3">
    <source>
        <dbReference type="ARBA" id="ARBA00022801"/>
    </source>
</evidence>
<feature type="domain" description="Peptidase S8/S53" evidence="9">
    <location>
        <begin position="40"/>
        <end position="440"/>
    </location>
</feature>
<dbReference type="InterPro" id="IPR015500">
    <property type="entry name" value="Peptidase_S8_subtilisin-rel"/>
</dbReference>
<comment type="similarity">
    <text evidence="1 6">Belongs to the peptidase S8 family.</text>
</comment>
<dbReference type="PANTHER" id="PTHR43399">
    <property type="entry name" value="SUBTILISIN-RELATED"/>
    <property type="match status" value="1"/>
</dbReference>
<keyword evidence="11" id="KW-1185">Reference proteome</keyword>
<evidence type="ECO:0000256" key="1">
    <source>
        <dbReference type="ARBA" id="ARBA00011073"/>
    </source>
</evidence>
<accession>A2DLL7</accession>
<feature type="transmembrane region" description="Helical" evidence="8">
    <location>
        <begin position="764"/>
        <end position="789"/>
    </location>
</feature>
<dbReference type="InterPro" id="IPR023828">
    <property type="entry name" value="Peptidase_S8_Ser-AS"/>
</dbReference>
<dbReference type="InterPro" id="IPR022398">
    <property type="entry name" value="Peptidase_S8_His-AS"/>
</dbReference>
<proteinExistence type="inferred from homology"/>
<keyword evidence="3 6" id="KW-0378">Hydrolase</keyword>
<reference evidence="10" key="2">
    <citation type="journal article" date="2007" name="Science">
        <title>Draft genome sequence of the sexually transmitted pathogen Trichomonas vaginalis.</title>
        <authorList>
            <person name="Carlton J.M."/>
            <person name="Hirt R.P."/>
            <person name="Silva J.C."/>
            <person name="Delcher A.L."/>
            <person name="Schatz M."/>
            <person name="Zhao Q."/>
            <person name="Wortman J.R."/>
            <person name="Bidwell S.L."/>
            <person name="Alsmark U.C.M."/>
            <person name="Besteiro S."/>
            <person name="Sicheritz-Ponten T."/>
            <person name="Noel C.J."/>
            <person name="Dacks J.B."/>
            <person name="Foster P.G."/>
            <person name="Simillion C."/>
            <person name="Van de Peer Y."/>
            <person name="Miranda-Saavedra D."/>
            <person name="Barton G.J."/>
            <person name="Westrop G.D."/>
            <person name="Mueller S."/>
            <person name="Dessi D."/>
            <person name="Fiori P.L."/>
            <person name="Ren Q."/>
            <person name="Paulsen I."/>
            <person name="Zhang H."/>
            <person name="Bastida-Corcuera F.D."/>
            <person name="Simoes-Barbosa A."/>
            <person name="Brown M.T."/>
            <person name="Hayes R.D."/>
            <person name="Mukherjee M."/>
            <person name="Okumura C.Y."/>
            <person name="Schneider R."/>
            <person name="Smith A.J."/>
            <person name="Vanacova S."/>
            <person name="Villalvazo M."/>
            <person name="Haas B.J."/>
            <person name="Pertea M."/>
            <person name="Feldblyum T.V."/>
            <person name="Utterback T.R."/>
            <person name="Shu C.L."/>
            <person name="Osoegawa K."/>
            <person name="de Jong P.J."/>
            <person name="Hrdy I."/>
            <person name="Horvathova L."/>
            <person name="Zubacova Z."/>
            <person name="Dolezal P."/>
            <person name="Malik S.B."/>
            <person name="Logsdon J.M. Jr."/>
            <person name="Henze K."/>
            <person name="Gupta A."/>
            <person name="Wang C.C."/>
            <person name="Dunne R.L."/>
            <person name="Upcroft J.A."/>
            <person name="Upcroft P."/>
            <person name="White O."/>
            <person name="Salzberg S.L."/>
            <person name="Tang P."/>
            <person name="Chiu C.-H."/>
            <person name="Lee Y.-S."/>
            <person name="Embley T.M."/>
            <person name="Coombs G.H."/>
            <person name="Mottram J.C."/>
            <person name="Tachezy J."/>
            <person name="Fraser-Liggett C.M."/>
            <person name="Johnson P.J."/>
        </authorList>
    </citation>
    <scope>NUCLEOTIDE SEQUENCE [LARGE SCALE GENOMIC DNA]</scope>
    <source>
        <strain evidence="10">G3</strain>
    </source>
</reference>
<evidence type="ECO:0000313" key="11">
    <source>
        <dbReference type="Proteomes" id="UP000001542"/>
    </source>
</evidence>
<dbReference type="InterPro" id="IPR000209">
    <property type="entry name" value="Peptidase_S8/S53_dom"/>
</dbReference>
<evidence type="ECO:0000313" key="10">
    <source>
        <dbReference type="EMBL" id="EAY18650.1"/>
    </source>
</evidence>
<dbReference type="Gene3D" id="2.60.120.380">
    <property type="match status" value="1"/>
</dbReference>
<dbReference type="VEuPathDB" id="TrichDB:TVAG_062550"/>
<evidence type="ECO:0000256" key="7">
    <source>
        <dbReference type="SAM" id="MobiDB-lite"/>
    </source>
</evidence>
<dbReference type="KEGG" id="tva:5464157"/>
<dbReference type="GO" id="GO:0005615">
    <property type="term" value="C:extracellular space"/>
    <property type="evidence" value="ECO:0000318"/>
    <property type="project" value="GO_Central"/>
</dbReference>
<dbReference type="SUPFAM" id="SSF49785">
    <property type="entry name" value="Galactose-binding domain-like"/>
    <property type="match status" value="1"/>
</dbReference>
<evidence type="ECO:0000256" key="4">
    <source>
        <dbReference type="ARBA" id="ARBA00022825"/>
    </source>
</evidence>
<dbReference type="Proteomes" id="UP000001542">
    <property type="component" value="Unassembled WGS sequence"/>
</dbReference>
<keyword evidence="4 6" id="KW-0720">Serine protease</keyword>
<gene>
    <name evidence="10" type="ORF">TVAG_062550</name>
</gene>
<feature type="active site" description="Charge relay system" evidence="5 6">
    <location>
        <position position="399"/>
    </location>
</feature>
<sequence>MNLNNRYATGFILSHENNLSYDSNDGYVVRRDLHELGIMGQDQVITIGDTGVDYLHPFFVDPNFDVSTLVNKTNKYHRKIIRIEAFSDYSDYANGHGTHVAGVALGEPYDSTAYSFQYKGVAPKAKLYMLDMGSANINRDLSAYLDYQVVLSNMKTFNSGIFSNSWSYNEYSQEITQNFDSMAYNNSDILFVFSAGNVYGPMTILSPGDTKNVLTVGMTSKPSVFHFEYPLYRKYYVSGGTEDRVFLIGTPNYSLPYFPTGEKLKTYRDIPITFDEPEEGKAYFSTDDPCTELQRAIDAKAAIFLYTSESCSRDKVQNIVCARVATSDADIIRTWTSLSICSDLLIEYDIFLHPYSSQGPCFNGIFKPDVAAPGYNILSARALSTSNGIDGLSEKTGTSMATPLVSGSAALVRQWFMQGKYPSIKKPSSYLIRAVIINSCIQLYPGNFRTPGSGYGVPFVSRGLGLEELSSRFFDNVTLDPGELHTYRISTTKKLNLSITMSYLDRPTANTFILFADIGIVLETTEGDFIYPNNRTNYAEECLSTNERILLQDADPGVYKLYVYANNYQDKYHERYALSILGGFSSTSSSAVRKISNEESAVICTSSKYNDKGRCECPDGTRGFLCREKVETIPYNISATKILPNMQYSWFSFTTDNNTDYSVYINDLTHGYFHACMCPTTEITYNCYCRMSTMEVRLGWFYADSSIKAYLAIAPIQQSPSLSRIFIGKDIDNTPTQRVTLTGNMTTTETLTADSNKSLSHATVAIVLIISILCVVIIVITILIIVLMFRKNKQKVEDKDQKESEEYDYEEDSDEKDEKKKNYKDKEEDSSRSVSIDVSYSSD</sequence>
<feature type="compositionally biased region" description="Low complexity" evidence="7">
    <location>
        <begin position="832"/>
        <end position="843"/>
    </location>
</feature>
<feature type="compositionally biased region" description="Basic and acidic residues" evidence="7">
    <location>
        <begin position="794"/>
        <end position="804"/>
    </location>
</feature>
<keyword evidence="8" id="KW-0812">Transmembrane</keyword>
<dbReference type="PRINTS" id="PR00723">
    <property type="entry name" value="SUBTILISIN"/>
</dbReference>
<feature type="compositionally biased region" description="Basic and acidic residues" evidence="7">
    <location>
        <begin position="816"/>
        <end position="831"/>
    </location>
</feature>
<dbReference type="CDD" id="cd04842">
    <property type="entry name" value="Peptidases_S8_Kp43_protease"/>
    <property type="match status" value="1"/>
</dbReference>
<keyword evidence="8" id="KW-1133">Transmembrane helix</keyword>
<dbReference type="AlphaFoldDB" id="A2DLL7"/>
<evidence type="ECO:0000256" key="8">
    <source>
        <dbReference type="SAM" id="Phobius"/>
    </source>
</evidence>
<dbReference type="PROSITE" id="PS51892">
    <property type="entry name" value="SUBTILASE"/>
    <property type="match status" value="1"/>
</dbReference>
<dbReference type="InterPro" id="IPR051048">
    <property type="entry name" value="Peptidase_S8/S53_subtilisin"/>
</dbReference>
<dbReference type="RefSeq" id="XP_001579636.1">
    <property type="nucleotide sequence ID" value="XM_001579586.1"/>
</dbReference>
<feature type="active site" description="Charge relay system" evidence="5 6">
    <location>
        <position position="96"/>
    </location>
</feature>
<dbReference type="PROSITE" id="PS00137">
    <property type="entry name" value="SUBTILASE_HIS"/>
    <property type="match status" value="1"/>
</dbReference>
<reference evidence="10" key="1">
    <citation type="submission" date="2006-10" db="EMBL/GenBank/DDBJ databases">
        <authorList>
            <person name="Amadeo P."/>
            <person name="Zhao Q."/>
            <person name="Wortman J."/>
            <person name="Fraser-Liggett C."/>
            <person name="Carlton J."/>
        </authorList>
    </citation>
    <scope>NUCLEOTIDE SEQUENCE</scope>
    <source>
        <strain evidence="10">G3</strain>
    </source>
</reference>
<dbReference type="VEuPathDB" id="TrichDB:TVAGG3_0580430"/>
<dbReference type="InParanoid" id="A2DLL7"/>
<dbReference type="FunFam" id="3.40.50.200:FF:000059">
    <property type="entry name" value="Clan SB, family S8, subtilisin-like serine peptidase"/>
    <property type="match status" value="1"/>
</dbReference>
<dbReference type="SUPFAM" id="SSF52743">
    <property type="entry name" value="Subtilisin-like"/>
    <property type="match status" value="1"/>
</dbReference>
<evidence type="ECO:0000256" key="2">
    <source>
        <dbReference type="ARBA" id="ARBA00022670"/>
    </source>
</evidence>
<dbReference type="EMBL" id="DS113216">
    <property type="protein sequence ID" value="EAY18650.1"/>
    <property type="molecule type" value="Genomic_DNA"/>
</dbReference>
<keyword evidence="8" id="KW-0472">Membrane</keyword>
<dbReference type="PANTHER" id="PTHR43399:SF4">
    <property type="entry name" value="CELL WALL-ASSOCIATED PROTEASE"/>
    <property type="match status" value="1"/>
</dbReference>
<feature type="compositionally biased region" description="Acidic residues" evidence="7">
    <location>
        <begin position="805"/>
        <end position="815"/>
    </location>
</feature>
<name>A2DLL7_TRIV3</name>
<dbReference type="InterPro" id="IPR036852">
    <property type="entry name" value="Peptidase_S8/S53_dom_sf"/>
</dbReference>
<evidence type="ECO:0000256" key="5">
    <source>
        <dbReference type="PIRSR" id="PIRSR615500-1"/>
    </source>
</evidence>